<gene>
    <name evidence="3" type="ORF">DR864_08835</name>
</gene>
<sequence>MQKFSIYCLIFFFAFTAAAQEKTSVNVQLSLENLTGSPYFCDGSQMTLRATLHEPGFSYEWFLDGQPLETTVTNTLPVRRAGIYSVTVSNAQMTGTSPKVRVETCPDNSEELAVIWAQALKDGKAKPPKETLSTFTATISSVNPILCNANTSATLVAQPQGAQYTYQWQYASCLTCTYTNQSGQTNDTLTTSATGFYRVLVTEGTTTTTANPFRVASTPYATLTNQNNDPSGIISVTPGQSASLKVNFTGTGPFYFSYNDGTTNKFLSNITANPYTLVVTPEQNRRYKLTNVGSNSCGSSSNDLVGNVRVVVDATTSVTLQSPSSLNVCAGSTIEIPYTTVGTWSGPKNFTLNLINEQDGSTISTQFGQSGNPLYVTIPAFVTPFNQYRVAVLPVVPASVAGPVVSSYVLTVNSIGCAPKPILYISPSNPGCSSVYLGASISLLGGSNNYQWFRDGVPIPNATSSSFEAYQSGDYYVKVTNATANYADSSAVQTITLLAAPVTITSLNTVLCGSNTSAVLTASSATTGGSWQWYKNGVPISGATSAAYTATTTGSYQAEYSKGGCTASGSINVTNYATATLTTLLGGSSQVITPGNTAQLKATFTGQGPWTFDLYDGSDYKSMSATANPHLIMVQPEQNRNYYLTGIVSNNCTNNSSSGSVTIVVDPTTSLTLTALASLNVCAGSTIDIPYTTAGTWTNDRKLYVELTDANNNYVSNSYQGYFSQNPIRYRLPTALALNATYRVRVTSILPYSGAVTSSYQLTVTGTACLPTATIQNGTSSVQCASVSLNASPTGSGYAYQWFRNGSSIPEATGSYYNASQTGAYTVQVANAAIGYNSTSATTSVEVTMPPVSISPTNGAVCNGGTITLNATPADAAVYDYQWYYQPFNEANASPINGASSASYVATSVGYYYVVVRQKTGYCSAQSSSVSLNNSGTATLTNTSGTTSDVVISPGQTVPLTVTMTGQPPFVFQYSDGTYRRRVTTNNSTYTLNVTPEQNRTYFISDFGNSCGSGGTNGTVNVIVDAATTISLSTPTSLNACAGGSVEIPYTTVGTWGGSRNLYVALYNSVNGNFISSYNINSLTNPMVVRVPASLPIGSTFQIRISGINPHFTTVVSSYNFTVSSTGCIPILQIQMSFPRQCAVASLYIDPISGYNYQWYRDGNFTGGTGDGYTATVSGNYTVRVTGPNGYDVTSAPYEVMVGSVPKPFISRTGAGDCTDGSNFTLLSSVTDPSFSYQWYYAPTSNGPFLPVSGGNASSLTTDQPGVYFVMVQSGECQSESDKYYTCPLLVDFKSASICRGGGVTVKYSPNLCCYSENTVSLHLVEAVSGTVVMSNLASLKGFSSYTFSNVTIPASVPSGTYRFVATSSGPVYTSPKSIGLLTITNSIAPAPPTITAVPSSISLGQSTTLTASGCNGTIQWKDNGSAPATRTLVPNGTTVYEALCMDVNGCTTAAGAVTVTLECDPLEPNNTYSSATIISVANYLSPEVCLDSKNDADWYAYVHNNKVYYIKVASSGNVYGYYKLSVSVVNDSLRIETLPSSGSNLFTYVELYADNGTTFLWNDYSSGVNNFSLLKYKLPSPCPAVLNLYSTLLDIAPGQTNTAKGLLINATNKVGDGATVNYYGQNAVLLLPGFQTNISTGGSFQAAIQGCN</sequence>
<keyword evidence="1" id="KW-0732">Signal</keyword>
<keyword evidence="4" id="KW-1185">Reference proteome</keyword>
<dbReference type="PROSITE" id="PS50835">
    <property type="entry name" value="IG_LIKE"/>
    <property type="match status" value="1"/>
</dbReference>
<evidence type="ECO:0000313" key="4">
    <source>
        <dbReference type="Proteomes" id="UP000251993"/>
    </source>
</evidence>
<feature type="domain" description="Ig-like" evidence="2">
    <location>
        <begin position="751"/>
        <end position="848"/>
    </location>
</feature>
<dbReference type="InterPro" id="IPR055015">
    <property type="entry name" value="GCX_COOH"/>
</dbReference>
<organism evidence="3 4">
    <name type="scientific">Runella rosea</name>
    <dbReference type="NCBI Taxonomy" id="2259595"/>
    <lineage>
        <taxon>Bacteria</taxon>
        <taxon>Pseudomonadati</taxon>
        <taxon>Bacteroidota</taxon>
        <taxon>Cytophagia</taxon>
        <taxon>Cytophagales</taxon>
        <taxon>Spirosomataceae</taxon>
        <taxon>Runella</taxon>
    </lineage>
</organism>
<feature type="chain" id="PRO_5016996548" description="Ig-like domain-containing protein" evidence="1">
    <location>
        <begin position="20"/>
        <end position="1653"/>
    </location>
</feature>
<proteinExistence type="predicted"/>
<dbReference type="InterPro" id="IPR013783">
    <property type="entry name" value="Ig-like_fold"/>
</dbReference>
<name>A0A344TGR3_9BACT</name>
<accession>A0A344TGR3</accession>
<dbReference type="KEGG" id="run:DR864_08835"/>
<dbReference type="NCBIfam" id="NF045639">
    <property type="entry name" value="GCX_COOH"/>
    <property type="match status" value="1"/>
</dbReference>
<dbReference type="EMBL" id="CP030850">
    <property type="protein sequence ID" value="AXE17834.1"/>
    <property type="molecule type" value="Genomic_DNA"/>
</dbReference>
<feature type="signal peptide" evidence="1">
    <location>
        <begin position="1"/>
        <end position="19"/>
    </location>
</feature>
<protein>
    <recommendedName>
        <fullName evidence="2">Ig-like domain-containing protein</fullName>
    </recommendedName>
</protein>
<evidence type="ECO:0000259" key="2">
    <source>
        <dbReference type="PROSITE" id="PS50835"/>
    </source>
</evidence>
<reference evidence="3 4" key="1">
    <citation type="submission" date="2018-07" db="EMBL/GenBank/DDBJ databases">
        <title>Genome sequencing of Runella.</title>
        <authorList>
            <person name="Baek M.-G."/>
            <person name="Yi H."/>
        </authorList>
    </citation>
    <scope>NUCLEOTIDE SEQUENCE [LARGE SCALE GENOMIC DNA]</scope>
    <source>
        <strain evidence="3 4">HYN0085</strain>
    </source>
</reference>
<dbReference type="Gene3D" id="2.60.40.10">
    <property type="entry name" value="Immunoglobulins"/>
    <property type="match status" value="4"/>
</dbReference>
<dbReference type="OrthoDB" id="678019at2"/>
<dbReference type="Proteomes" id="UP000251993">
    <property type="component" value="Chromosome"/>
</dbReference>
<evidence type="ECO:0000256" key="1">
    <source>
        <dbReference type="SAM" id="SignalP"/>
    </source>
</evidence>
<evidence type="ECO:0000313" key="3">
    <source>
        <dbReference type="EMBL" id="AXE17834.1"/>
    </source>
</evidence>
<dbReference type="InterPro" id="IPR007110">
    <property type="entry name" value="Ig-like_dom"/>
</dbReference>
<dbReference type="RefSeq" id="WP_114066619.1">
    <property type="nucleotide sequence ID" value="NZ_CP030850.1"/>
</dbReference>